<organism evidence="1 2">
    <name type="scientific">Funneliformis mosseae</name>
    <name type="common">Endomycorrhizal fungus</name>
    <name type="synonym">Glomus mosseae</name>
    <dbReference type="NCBI Taxonomy" id="27381"/>
    <lineage>
        <taxon>Eukaryota</taxon>
        <taxon>Fungi</taxon>
        <taxon>Fungi incertae sedis</taxon>
        <taxon>Mucoromycota</taxon>
        <taxon>Glomeromycotina</taxon>
        <taxon>Glomeromycetes</taxon>
        <taxon>Glomerales</taxon>
        <taxon>Glomeraceae</taxon>
        <taxon>Funneliformis</taxon>
    </lineage>
</organism>
<feature type="non-terminal residue" evidence="1">
    <location>
        <position position="96"/>
    </location>
</feature>
<protein>
    <submittedName>
        <fullName evidence="1">15927_t:CDS:1</fullName>
    </submittedName>
</protein>
<keyword evidence="2" id="KW-1185">Reference proteome</keyword>
<reference evidence="1" key="1">
    <citation type="submission" date="2021-06" db="EMBL/GenBank/DDBJ databases">
        <authorList>
            <person name="Kallberg Y."/>
            <person name="Tangrot J."/>
            <person name="Rosling A."/>
        </authorList>
    </citation>
    <scope>NUCLEOTIDE SEQUENCE</scope>
    <source>
        <strain evidence="1">87-6 pot B 2015</strain>
    </source>
</reference>
<proteinExistence type="predicted"/>
<sequence length="96" mass="10933">MKSVFTSTILQLRLSTAILGMRVTSTDGTVNAGALPRKSPRKIFAERKSIRFTNNNIDNYEIEDDECEHEINDITEFDLAYQNMDPTKMWTLESSG</sequence>
<comment type="caution">
    <text evidence="1">The sequence shown here is derived from an EMBL/GenBank/DDBJ whole genome shotgun (WGS) entry which is preliminary data.</text>
</comment>
<accession>A0A9N9NKE7</accession>
<gene>
    <name evidence="1" type="ORF">FMOSSE_LOCUS15980</name>
</gene>
<dbReference type="Proteomes" id="UP000789375">
    <property type="component" value="Unassembled WGS sequence"/>
</dbReference>
<evidence type="ECO:0000313" key="1">
    <source>
        <dbReference type="EMBL" id="CAG8737740.1"/>
    </source>
</evidence>
<name>A0A9N9NKE7_FUNMO</name>
<evidence type="ECO:0000313" key="2">
    <source>
        <dbReference type="Proteomes" id="UP000789375"/>
    </source>
</evidence>
<dbReference type="EMBL" id="CAJVPP010019346">
    <property type="protein sequence ID" value="CAG8737740.1"/>
    <property type="molecule type" value="Genomic_DNA"/>
</dbReference>
<dbReference type="AlphaFoldDB" id="A0A9N9NKE7"/>